<dbReference type="PRINTS" id="PR00019">
    <property type="entry name" value="LEURICHRPT"/>
</dbReference>
<evidence type="ECO:0000313" key="5">
    <source>
        <dbReference type="EMBL" id="SSX33109.1"/>
    </source>
</evidence>
<sequence length="476" mass="55445">MLDTHAITFVCNSSSCNSDHIKISPTHEITIRLDDFDDHIEFKDSVIPQILRVVVSVPENINNFIATGCAISTIHPMAFKQLYGLYTLNLAENHLTSIEEKHFSGLGQLRWMFLSHNKIHTIQPNAFKSLPELEYLNLSTNSLESLDKRIFMYLKKVEAIYLDHNQLTVLPRTIFERNRNLRFLDVSYNQIQFLHLTFHDSIFMLNAAFNHINSFQVDFKSSERPDGDISILRLENNRLNNISNVTSLNLSFELSLANNMIAYHSPDSLDQFNLFNGMRNLWSLNISNTGFHFAHTYNHNHDNPFGEMSELKELDLSYNDLRTLDLNQVRVMELRTLQLNGNNLTELNIAPIRRVLPNLRALEISDNKFNCTYLRMFMHQLNQNERLEINVRDDLMVRNTTHHVNGVGCIETQMHKFQHNLSADGDDKVNEHDMRLKALEDRIEHLFTKLNEALELQHNFAKVLRNFTRTFEYGTV</sequence>
<protein>
    <submittedName>
        <fullName evidence="5">CSON005940 protein</fullName>
    </submittedName>
</protein>
<name>A0A336MVF9_CULSO</name>
<dbReference type="EMBL" id="UFQT01002286">
    <property type="protein sequence ID" value="SSX33109.1"/>
    <property type="molecule type" value="Genomic_DNA"/>
</dbReference>
<dbReference type="SUPFAM" id="SSF52058">
    <property type="entry name" value="L domain-like"/>
    <property type="match status" value="1"/>
</dbReference>
<accession>A0A336MVF9</accession>
<proteinExistence type="predicted"/>
<dbReference type="EMBL" id="UFQS01002286">
    <property type="protein sequence ID" value="SSX13683.1"/>
    <property type="molecule type" value="Genomic_DNA"/>
</dbReference>
<keyword evidence="2" id="KW-0677">Repeat</keyword>
<dbReference type="PANTHER" id="PTHR24366">
    <property type="entry name" value="IG(IMMUNOGLOBULIN) AND LRR(LEUCINE RICH REPEAT) DOMAINS"/>
    <property type="match status" value="1"/>
</dbReference>
<dbReference type="InterPro" id="IPR001611">
    <property type="entry name" value="Leu-rich_rpt"/>
</dbReference>
<evidence type="ECO:0000313" key="4">
    <source>
        <dbReference type="EMBL" id="SSX13683.1"/>
    </source>
</evidence>
<dbReference type="VEuPathDB" id="VectorBase:CSON005940"/>
<dbReference type="AlphaFoldDB" id="A0A336MVF9"/>
<dbReference type="InterPro" id="IPR003591">
    <property type="entry name" value="Leu-rich_rpt_typical-subtyp"/>
</dbReference>
<gene>
    <name evidence="5" type="primary">CSON005940</name>
</gene>
<keyword evidence="1" id="KW-0433">Leucine-rich repeat</keyword>
<dbReference type="OMA" id="CAISTIH"/>
<feature type="coiled-coil region" evidence="3">
    <location>
        <begin position="429"/>
        <end position="456"/>
    </location>
</feature>
<keyword evidence="3" id="KW-0175">Coiled coil</keyword>
<dbReference type="Pfam" id="PF13855">
    <property type="entry name" value="LRR_8"/>
    <property type="match status" value="1"/>
</dbReference>
<evidence type="ECO:0000256" key="2">
    <source>
        <dbReference type="ARBA" id="ARBA00022737"/>
    </source>
</evidence>
<dbReference type="Gene3D" id="3.80.10.10">
    <property type="entry name" value="Ribonuclease Inhibitor"/>
    <property type="match status" value="1"/>
</dbReference>
<reference evidence="5" key="2">
    <citation type="submission" date="2018-07" db="EMBL/GenBank/DDBJ databases">
        <authorList>
            <person name="Quirk P.G."/>
            <person name="Krulwich T.A."/>
        </authorList>
    </citation>
    <scope>NUCLEOTIDE SEQUENCE</scope>
</reference>
<dbReference type="FunFam" id="3.80.10.10:FF:000732">
    <property type="entry name" value="GD11101"/>
    <property type="match status" value="1"/>
</dbReference>
<evidence type="ECO:0000256" key="3">
    <source>
        <dbReference type="SAM" id="Coils"/>
    </source>
</evidence>
<dbReference type="PANTHER" id="PTHR24366:SF168">
    <property type="entry name" value="GH22922P-RELATED"/>
    <property type="match status" value="1"/>
</dbReference>
<reference evidence="4" key="1">
    <citation type="submission" date="2018-04" db="EMBL/GenBank/DDBJ databases">
        <authorList>
            <person name="Go L.Y."/>
            <person name="Mitchell J.A."/>
        </authorList>
    </citation>
    <scope>NUCLEOTIDE SEQUENCE</scope>
    <source>
        <tissue evidence="4">Whole organism</tissue>
    </source>
</reference>
<evidence type="ECO:0000256" key="1">
    <source>
        <dbReference type="ARBA" id="ARBA00022614"/>
    </source>
</evidence>
<dbReference type="SMART" id="SM00369">
    <property type="entry name" value="LRR_TYP"/>
    <property type="match status" value="6"/>
</dbReference>
<dbReference type="PROSITE" id="PS51450">
    <property type="entry name" value="LRR"/>
    <property type="match status" value="2"/>
</dbReference>
<organism evidence="5">
    <name type="scientific">Culicoides sonorensis</name>
    <name type="common">Biting midge</name>
    <dbReference type="NCBI Taxonomy" id="179676"/>
    <lineage>
        <taxon>Eukaryota</taxon>
        <taxon>Metazoa</taxon>
        <taxon>Ecdysozoa</taxon>
        <taxon>Arthropoda</taxon>
        <taxon>Hexapoda</taxon>
        <taxon>Insecta</taxon>
        <taxon>Pterygota</taxon>
        <taxon>Neoptera</taxon>
        <taxon>Endopterygota</taxon>
        <taxon>Diptera</taxon>
        <taxon>Nematocera</taxon>
        <taxon>Chironomoidea</taxon>
        <taxon>Ceratopogonidae</taxon>
        <taxon>Ceratopogoninae</taxon>
        <taxon>Culicoides</taxon>
        <taxon>Monoculicoides</taxon>
    </lineage>
</organism>
<dbReference type="InterPro" id="IPR032675">
    <property type="entry name" value="LRR_dom_sf"/>
</dbReference>